<reference evidence="1" key="1">
    <citation type="submission" date="2015-09" db="EMBL/GenBank/DDBJ databases">
        <title>Draft Genome Sequences of Two Novel Amoeba-resistant Intranuclear Bacteria, Candidatus Berkiella cookevillensis and Candidatus Berkiella aquae.</title>
        <authorList>
            <person name="Mehari Y.T."/>
            <person name="Arivett B.A."/>
            <person name="Farone A.L."/>
            <person name="Gunderson J.H."/>
            <person name="Farone M.B."/>
        </authorList>
    </citation>
    <scope>NUCLEOTIDE SEQUENCE [LARGE SCALE GENOMIC DNA]</scope>
    <source>
        <strain evidence="1">HT99</strain>
    </source>
</reference>
<gene>
    <name evidence="2" type="ORF">HT99x_015870</name>
    <name evidence="1" type="ORF">HT99x_02859</name>
</gene>
<protein>
    <recommendedName>
        <fullName evidence="4">Transglutaminase-like superfamily protein</fullName>
    </recommendedName>
</protein>
<evidence type="ECO:0000313" key="2">
    <source>
        <dbReference type="EMBL" id="MCS5712916.1"/>
    </source>
</evidence>
<organism evidence="1">
    <name type="scientific">Candidatus Berkiella aquae</name>
    <dbReference type="NCBI Taxonomy" id="295108"/>
    <lineage>
        <taxon>Bacteria</taxon>
        <taxon>Pseudomonadati</taxon>
        <taxon>Pseudomonadota</taxon>
        <taxon>Gammaproteobacteria</taxon>
        <taxon>Candidatus Berkiellales</taxon>
        <taxon>Candidatus Berkiellaceae</taxon>
        <taxon>Candidatus Berkiella</taxon>
    </lineage>
</organism>
<evidence type="ECO:0008006" key="4">
    <source>
        <dbReference type="Google" id="ProtNLM"/>
    </source>
</evidence>
<keyword evidence="3" id="KW-1185">Reference proteome</keyword>
<proteinExistence type="predicted"/>
<reference evidence="2" key="2">
    <citation type="journal article" date="2016" name="Genome Announc.">
        <title>Draft Genome Sequences of Two Novel Amoeba-Resistant Intranuclear Bacteria, 'Candidatus Berkiella cookevillensis' and 'Candidatus Berkiella aquae'.</title>
        <authorList>
            <person name="Mehari Y.T."/>
            <person name="Arivett B.A."/>
            <person name="Farone A.L."/>
            <person name="Gunderson J.H."/>
            <person name="Farone M.B."/>
        </authorList>
    </citation>
    <scope>NUCLEOTIDE SEQUENCE</scope>
    <source>
        <strain evidence="2">HT99</strain>
    </source>
</reference>
<dbReference type="Proteomes" id="UP000051497">
    <property type="component" value="Unassembled WGS sequence"/>
</dbReference>
<dbReference type="EMBL" id="LKAJ01000017">
    <property type="protein sequence ID" value="KRG19200.1"/>
    <property type="molecule type" value="Genomic_DNA"/>
</dbReference>
<dbReference type="PATRIC" id="fig|1590043.3.peg.2909"/>
<comment type="caution">
    <text evidence="1">The sequence shown here is derived from an EMBL/GenBank/DDBJ whole genome shotgun (WGS) entry which is preliminary data.</text>
</comment>
<evidence type="ECO:0000313" key="1">
    <source>
        <dbReference type="EMBL" id="KRG19200.1"/>
    </source>
</evidence>
<dbReference type="EMBL" id="LKAJ02000003">
    <property type="protein sequence ID" value="MCS5712916.1"/>
    <property type="molecule type" value="Genomic_DNA"/>
</dbReference>
<accession>A0A0Q9YF61</accession>
<name>A0A0Q9YF61_9GAMM</name>
<reference evidence="2" key="3">
    <citation type="submission" date="2021-06" db="EMBL/GenBank/DDBJ databases">
        <title>Genomic Description and Analysis of Intracellular Bacteria, Candidatus Berkiella cookevillensis and Candidatus Berkiella aquae.</title>
        <authorList>
            <person name="Kidane D.T."/>
            <person name="Mehari Y.T."/>
            <person name="Rice F.C."/>
            <person name="Arivett B.A."/>
            <person name="Farone A.L."/>
            <person name="Berk S.G."/>
            <person name="Farone M.B."/>
        </authorList>
    </citation>
    <scope>NUCLEOTIDE SEQUENCE</scope>
    <source>
        <strain evidence="2">HT99</strain>
    </source>
</reference>
<dbReference type="RefSeq" id="WP_075067453.1">
    <property type="nucleotide sequence ID" value="NZ_LKAJ02000003.1"/>
</dbReference>
<evidence type="ECO:0000313" key="3">
    <source>
        <dbReference type="Proteomes" id="UP000051497"/>
    </source>
</evidence>
<dbReference type="AlphaFoldDB" id="A0A0Q9YF61"/>
<dbReference type="STRING" id="295108.HT99x_02859"/>
<sequence length="188" mass="21653">MYDLKLGDTEIGQKIKRYGVTTYQGALDFVNQLPYGRNQSSTITCVLEEKRGTCSTKHAFLAALAQDNELPVKLMFGYYHMNKQNTPAIGNTLDDHGLPFILEGHCYLKYREQILDVTFPESIKTELGFDIFDEQEISPFELYQKPLNHKGKLKTWLKNNPSYPVQDLDQLWKIREACIKAAADHYLK</sequence>
<dbReference type="OrthoDB" id="5649947at2"/>